<dbReference type="AlphaFoldDB" id="A0A4R3YZI1"/>
<name>A0A4R3YZI1_9FIRM</name>
<comment type="caution">
    <text evidence="1">The sequence shown here is derived from an EMBL/GenBank/DDBJ whole genome shotgun (WGS) entry which is preliminary data.</text>
</comment>
<gene>
    <name evidence="1" type="ORF">EDD60_11533</name>
</gene>
<dbReference type="EMBL" id="SMCQ01000015">
    <property type="protein sequence ID" value="TCV96954.1"/>
    <property type="molecule type" value="Genomic_DNA"/>
</dbReference>
<evidence type="ECO:0000313" key="1">
    <source>
        <dbReference type="EMBL" id="TCV96954.1"/>
    </source>
</evidence>
<protein>
    <submittedName>
        <fullName evidence="1">Uncharacterized protein</fullName>
    </submittedName>
</protein>
<keyword evidence="2" id="KW-1185">Reference proteome</keyword>
<sequence>MLNYQKVIELYNDFFFYVKIILVIMMKERYIETNLKKQELADLLKEYQKRSDRFSIVRYYEEYMSLEEYEQMQLELKTYIIQAHEKRLLDYQNNQDGYRDELNQLFHFVDENEAADYFDDLLNQEMDIYDNCQYCEFEHQTQKSLSFPKDYFIERKLTRITPVTIGPVFEMLTFSIEALDIVTSKMKKLFSTYQVFGDEFEDLCFYKDGEVIFKICSHEEFAIAYEDM</sequence>
<reference evidence="1 2" key="1">
    <citation type="submission" date="2019-03" db="EMBL/GenBank/DDBJ databases">
        <title>Genomic Encyclopedia of Type Strains, Phase IV (KMG-IV): sequencing the most valuable type-strain genomes for metagenomic binning, comparative biology and taxonomic classification.</title>
        <authorList>
            <person name="Goeker M."/>
        </authorList>
    </citation>
    <scope>NUCLEOTIDE SEQUENCE [LARGE SCALE GENOMIC DNA]</scope>
    <source>
        <strain evidence="1 2">DSM 29487</strain>
    </source>
</reference>
<accession>A0A4R3YZI1</accession>
<evidence type="ECO:0000313" key="2">
    <source>
        <dbReference type="Proteomes" id="UP000295515"/>
    </source>
</evidence>
<dbReference type="Proteomes" id="UP000295515">
    <property type="component" value="Unassembled WGS sequence"/>
</dbReference>
<organism evidence="1 2">
    <name type="scientific">Longibaculum muris</name>
    <dbReference type="NCBI Taxonomy" id="1796628"/>
    <lineage>
        <taxon>Bacteria</taxon>
        <taxon>Bacillati</taxon>
        <taxon>Bacillota</taxon>
        <taxon>Erysipelotrichia</taxon>
        <taxon>Erysipelotrichales</taxon>
        <taxon>Coprobacillaceae</taxon>
        <taxon>Longibaculum</taxon>
    </lineage>
</organism>
<proteinExistence type="predicted"/>